<organism evidence="1 2">
    <name type="scientific">Plebeiibacterium marinum</name>
    <dbReference type="NCBI Taxonomy" id="2992111"/>
    <lineage>
        <taxon>Bacteria</taxon>
        <taxon>Pseudomonadati</taxon>
        <taxon>Bacteroidota</taxon>
        <taxon>Bacteroidia</taxon>
        <taxon>Marinilabiliales</taxon>
        <taxon>Marinilabiliaceae</taxon>
        <taxon>Plebeiibacterium</taxon>
    </lineage>
</organism>
<gene>
    <name evidence="1" type="ORF">OM074_12485</name>
</gene>
<comment type="caution">
    <text evidence="1">The sequence shown here is derived from an EMBL/GenBank/DDBJ whole genome shotgun (WGS) entry which is preliminary data.</text>
</comment>
<dbReference type="PROSITE" id="PS51257">
    <property type="entry name" value="PROKAR_LIPOPROTEIN"/>
    <property type="match status" value="1"/>
</dbReference>
<keyword evidence="2" id="KW-1185">Reference proteome</keyword>
<evidence type="ECO:0008006" key="3">
    <source>
        <dbReference type="Google" id="ProtNLM"/>
    </source>
</evidence>
<dbReference type="AlphaFoldDB" id="A0AAE3MFB0"/>
<protein>
    <recommendedName>
        <fullName evidence="3">Lipoprotein</fullName>
    </recommendedName>
</protein>
<dbReference type="RefSeq" id="WP_301199890.1">
    <property type="nucleotide sequence ID" value="NZ_JAPDPI010000024.1"/>
</dbReference>
<evidence type="ECO:0000313" key="1">
    <source>
        <dbReference type="EMBL" id="MCW3806444.1"/>
    </source>
</evidence>
<accession>A0AAE3MFB0</accession>
<dbReference type="Proteomes" id="UP001207408">
    <property type="component" value="Unassembled WGS sequence"/>
</dbReference>
<name>A0AAE3MFB0_9BACT</name>
<dbReference type="EMBL" id="JAPDPI010000024">
    <property type="protein sequence ID" value="MCW3806444.1"/>
    <property type="molecule type" value="Genomic_DNA"/>
</dbReference>
<sequence length="209" mass="24365">MIYQFKHIIFLCIALFLSGCFKEDLNKISDKYIWEPDISAPVFKETYYASDTRLAGNIESTYADPSISYIPIAKKIDLNFTEIFEKPEYIQELWFNLSVDNYFPSEIHIYIDFYSNPNTFIKQLETDAPIIIPAAQTHNNGEVSSFQKFSQLIPINHEDEEIINNTDFISVEIRLENREISDEILSQLNNYFCNCYIGIKAKLKVPLNE</sequence>
<reference evidence="1" key="1">
    <citation type="submission" date="2022-10" db="EMBL/GenBank/DDBJ databases">
        <authorList>
            <person name="Yu W.X."/>
        </authorList>
    </citation>
    <scope>NUCLEOTIDE SEQUENCE</scope>
    <source>
        <strain evidence="1">D04</strain>
    </source>
</reference>
<evidence type="ECO:0000313" key="2">
    <source>
        <dbReference type="Proteomes" id="UP001207408"/>
    </source>
</evidence>
<proteinExistence type="predicted"/>